<evidence type="ECO:0000256" key="3">
    <source>
        <dbReference type="SAM" id="Coils"/>
    </source>
</evidence>
<dbReference type="InterPro" id="IPR006143">
    <property type="entry name" value="RND_pump_MFP"/>
</dbReference>
<dbReference type="Gene3D" id="2.40.420.20">
    <property type="match status" value="1"/>
</dbReference>
<evidence type="ECO:0000259" key="4">
    <source>
        <dbReference type="Pfam" id="PF25876"/>
    </source>
</evidence>
<feature type="coiled-coil region" evidence="3">
    <location>
        <begin position="120"/>
        <end position="185"/>
    </location>
</feature>
<reference evidence="8 9" key="1">
    <citation type="journal article" date="2014" name="Int. J. Syst. Evol. Microbiol.">
        <title>Celeribacter indicus sp. nov., a polycyclic aromatic hydrocarbon-degrading bacterium from deep-sea sediment and reclassification of Huaishuia halophila as Celeribacter halophilus comb. nov.</title>
        <authorList>
            <person name="Lai Q."/>
            <person name="Cao J."/>
            <person name="Yuan J."/>
            <person name="Li F."/>
            <person name="Shao Z."/>
        </authorList>
    </citation>
    <scope>NUCLEOTIDE SEQUENCE [LARGE SCALE GENOMIC DNA]</scope>
    <source>
        <strain evidence="8">P73</strain>
    </source>
</reference>
<protein>
    <submittedName>
        <fullName evidence="8">Protein secretion protein</fullName>
    </submittedName>
</protein>
<name>A0A0B5DS13_9RHOB</name>
<dbReference type="InterPro" id="IPR058627">
    <property type="entry name" value="MdtA-like_C"/>
</dbReference>
<dbReference type="GO" id="GO:0046677">
    <property type="term" value="P:response to antibiotic"/>
    <property type="evidence" value="ECO:0007669"/>
    <property type="project" value="TreeGrafter"/>
</dbReference>
<dbReference type="KEGG" id="cid:P73_1114"/>
<dbReference type="InterPro" id="IPR058626">
    <property type="entry name" value="MdtA-like_b-barrel"/>
</dbReference>
<evidence type="ECO:0000259" key="6">
    <source>
        <dbReference type="Pfam" id="PF25944"/>
    </source>
</evidence>
<dbReference type="Gene3D" id="2.40.50.100">
    <property type="match status" value="1"/>
</dbReference>
<dbReference type="SUPFAM" id="SSF111369">
    <property type="entry name" value="HlyD-like secretion proteins"/>
    <property type="match status" value="1"/>
</dbReference>
<accession>A0A0B5DS13</accession>
<feature type="domain" description="Multidrug resistance protein MdtA-like beta-barrel" evidence="6">
    <location>
        <begin position="226"/>
        <end position="314"/>
    </location>
</feature>
<dbReference type="InterPro" id="IPR058625">
    <property type="entry name" value="MdtA-like_BSH"/>
</dbReference>
<dbReference type="FunFam" id="2.40.420.20:FF:000001">
    <property type="entry name" value="Efflux RND transporter periplasmic adaptor subunit"/>
    <property type="match status" value="1"/>
</dbReference>
<organism evidence="8 9">
    <name type="scientific">Celeribacter indicus</name>
    <dbReference type="NCBI Taxonomy" id="1208324"/>
    <lineage>
        <taxon>Bacteria</taxon>
        <taxon>Pseudomonadati</taxon>
        <taxon>Pseudomonadota</taxon>
        <taxon>Alphaproteobacteria</taxon>
        <taxon>Rhodobacterales</taxon>
        <taxon>Roseobacteraceae</taxon>
        <taxon>Celeribacter</taxon>
    </lineage>
</organism>
<comment type="similarity">
    <text evidence="2">Belongs to the membrane fusion protein (MFP) (TC 8.A.1) family.</text>
</comment>
<proteinExistence type="inferred from homology"/>
<feature type="domain" description="Multidrug resistance protein MdtA-like C-terminal permuted SH3" evidence="7">
    <location>
        <begin position="319"/>
        <end position="381"/>
    </location>
</feature>
<feature type="domain" description="Multidrug resistance protein MdtA-like alpha-helical hairpin" evidence="4">
    <location>
        <begin position="121"/>
        <end position="189"/>
    </location>
</feature>
<keyword evidence="3" id="KW-0175">Coiled coil</keyword>
<evidence type="ECO:0000256" key="1">
    <source>
        <dbReference type="ARBA" id="ARBA00004196"/>
    </source>
</evidence>
<dbReference type="HOGENOM" id="CLU_018816_2_1_5"/>
<dbReference type="OrthoDB" id="7811737at2"/>
<comment type="subcellular location">
    <subcellularLocation>
        <location evidence="1">Cell envelope</location>
    </subcellularLocation>
</comment>
<dbReference type="Pfam" id="PF25967">
    <property type="entry name" value="RND-MFP_C"/>
    <property type="match status" value="1"/>
</dbReference>
<sequence length="420" mass="44656">MLSVFTWCSGGARGVSRFADRPETGAKALVLTVLAGLSSAMALPAHAQDFPPSAVGVMIAEPQRLAVASELPGRISATRVAEVRPRVSGIIESRVFEQGSLVSEGDVLFRLDRATYEIAVEAARANVARAEAVLADARQTERRYTSLNERNVTSRADFDSVVTARLQAEAGLAEAQAQLHAAEINLGYTEIRAPISGRTGRALTTEGALVSAQGEVLTTIQQLDVVYADMQQPVSELLRLRRALAAGELTEVVPGEAKVALYLDDGTLYPHPGRLLFAEASVERSSGQVTLRAEVPNPEGTLLPGMYVRVSVEQAVQEDAILIPRQALRRDASGEAQVMVVGPEGTVVMRPVTPGRNAGNSVNIDEGLDEGEMVIVDGFQKIGPGAPVQPVCWSDPAAQDDAQADACARRVDTLTSEQTN</sequence>
<dbReference type="Pfam" id="PF25917">
    <property type="entry name" value="BSH_RND"/>
    <property type="match status" value="1"/>
</dbReference>
<dbReference type="Gene3D" id="2.40.30.170">
    <property type="match status" value="1"/>
</dbReference>
<dbReference type="GO" id="GO:0022857">
    <property type="term" value="F:transmembrane transporter activity"/>
    <property type="evidence" value="ECO:0007669"/>
    <property type="project" value="InterPro"/>
</dbReference>
<dbReference type="Proteomes" id="UP000031521">
    <property type="component" value="Chromosome"/>
</dbReference>
<dbReference type="Pfam" id="PF25944">
    <property type="entry name" value="Beta-barrel_RND"/>
    <property type="match status" value="1"/>
</dbReference>
<dbReference type="STRING" id="1208324.P73_1114"/>
<dbReference type="GO" id="GO:0005886">
    <property type="term" value="C:plasma membrane"/>
    <property type="evidence" value="ECO:0007669"/>
    <property type="project" value="UniProtKB-SubCell"/>
</dbReference>
<dbReference type="RefSeq" id="WP_052453062.1">
    <property type="nucleotide sequence ID" value="NZ_CP004393.1"/>
</dbReference>
<dbReference type="NCBIfam" id="TIGR01730">
    <property type="entry name" value="RND_mfp"/>
    <property type="match status" value="1"/>
</dbReference>
<dbReference type="InterPro" id="IPR058624">
    <property type="entry name" value="MdtA-like_HH"/>
</dbReference>
<gene>
    <name evidence="8" type="ORF">P73_1114</name>
</gene>
<feature type="domain" description="Multidrug resistance protein MdtA-like barrel-sandwich hybrid" evidence="5">
    <location>
        <begin position="79"/>
        <end position="213"/>
    </location>
</feature>
<keyword evidence="9" id="KW-1185">Reference proteome</keyword>
<evidence type="ECO:0000313" key="9">
    <source>
        <dbReference type="Proteomes" id="UP000031521"/>
    </source>
</evidence>
<dbReference type="EMBL" id="CP004393">
    <property type="protein sequence ID" value="AJE45829.1"/>
    <property type="molecule type" value="Genomic_DNA"/>
</dbReference>
<dbReference type="Gene3D" id="1.10.287.470">
    <property type="entry name" value="Helix hairpin bin"/>
    <property type="match status" value="1"/>
</dbReference>
<evidence type="ECO:0000259" key="5">
    <source>
        <dbReference type="Pfam" id="PF25917"/>
    </source>
</evidence>
<dbReference type="Pfam" id="PF25876">
    <property type="entry name" value="HH_MFP_RND"/>
    <property type="match status" value="1"/>
</dbReference>
<evidence type="ECO:0000313" key="8">
    <source>
        <dbReference type="EMBL" id="AJE45829.1"/>
    </source>
</evidence>
<dbReference type="PANTHER" id="PTHR30158">
    <property type="entry name" value="ACRA/E-RELATED COMPONENT OF DRUG EFFLUX TRANSPORTER"/>
    <property type="match status" value="1"/>
</dbReference>
<dbReference type="PANTHER" id="PTHR30158:SF3">
    <property type="entry name" value="MULTIDRUG EFFLUX PUMP SUBUNIT ACRA-RELATED"/>
    <property type="match status" value="1"/>
</dbReference>
<dbReference type="AlphaFoldDB" id="A0A0B5DS13"/>
<evidence type="ECO:0000256" key="2">
    <source>
        <dbReference type="ARBA" id="ARBA00009477"/>
    </source>
</evidence>
<evidence type="ECO:0000259" key="7">
    <source>
        <dbReference type="Pfam" id="PF25967"/>
    </source>
</evidence>